<sequence length="64" mass="7408">TRVENVSPEIPKLVGIDHQAPKRTRSSSNSQRLENMQEGLAIFEQKIGRKEQGREWLTHGFHVR</sequence>
<reference evidence="1 2" key="1">
    <citation type="journal article" date="2023" name="Plants (Basel)">
        <title>Bridging the Gap: Combining Genomics and Transcriptomics Approaches to Understand Stylosanthes scabra, an Orphan Legume from the Brazilian Caatinga.</title>
        <authorList>
            <person name="Ferreira-Neto J.R.C."/>
            <person name="da Silva M.D."/>
            <person name="Binneck E."/>
            <person name="de Melo N.F."/>
            <person name="da Silva R.H."/>
            <person name="de Melo A.L.T.M."/>
            <person name="Pandolfi V."/>
            <person name="Bustamante F.O."/>
            <person name="Brasileiro-Vidal A.C."/>
            <person name="Benko-Iseppon A.M."/>
        </authorList>
    </citation>
    <scope>NUCLEOTIDE SEQUENCE [LARGE SCALE GENOMIC DNA]</scope>
    <source>
        <tissue evidence="1">Leaves</tissue>
    </source>
</reference>
<keyword evidence="2" id="KW-1185">Reference proteome</keyword>
<dbReference type="Proteomes" id="UP001341840">
    <property type="component" value="Unassembled WGS sequence"/>
</dbReference>
<protein>
    <submittedName>
        <fullName evidence="1">Uncharacterized protein</fullName>
    </submittedName>
</protein>
<accession>A0ABU6SWM3</accession>
<dbReference type="EMBL" id="JASCZI010062809">
    <property type="protein sequence ID" value="MED6140851.1"/>
    <property type="molecule type" value="Genomic_DNA"/>
</dbReference>
<proteinExistence type="predicted"/>
<evidence type="ECO:0000313" key="1">
    <source>
        <dbReference type="EMBL" id="MED6140851.1"/>
    </source>
</evidence>
<name>A0ABU6SWM3_9FABA</name>
<evidence type="ECO:0000313" key="2">
    <source>
        <dbReference type="Proteomes" id="UP001341840"/>
    </source>
</evidence>
<organism evidence="1 2">
    <name type="scientific">Stylosanthes scabra</name>
    <dbReference type="NCBI Taxonomy" id="79078"/>
    <lineage>
        <taxon>Eukaryota</taxon>
        <taxon>Viridiplantae</taxon>
        <taxon>Streptophyta</taxon>
        <taxon>Embryophyta</taxon>
        <taxon>Tracheophyta</taxon>
        <taxon>Spermatophyta</taxon>
        <taxon>Magnoliopsida</taxon>
        <taxon>eudicotyledons</taxon>
        <taxon>Gunneridae</taxon>
        <taxon>Pentapetalae</taxon>
        <taxon>rosids</taxon>
        <taxon>fabids</taxon>
        <taxon>Fabales</taxon>
        <taxon>Fabaceae</taxon>
        <taxon>Papilionoideae</taxon>
        <taxon>50 kb inversion clade</taxon>
        <taxon>dalbergioids sensu lato</taxon>
        <taxon>Dalbergieae</taxon>
        <taxon>Pterocarpus clade</taxon>
        <taxon>Stylosanthes</taxon>
    </lineage>
</organism>
<comment type="caution">
    <text evidence="1">The sequence shown here is derived from an EMBL/GenBank/DDBJ whole genome shotgun (WGS) entry which is preliminary data.</text>
</comment>
<gene>
    <name evidence="1" type="ORF">PIB30_097421</name>
</gene>
<feature type="non-terminal residue" evidence="1">
    <location>
        <position position="1"/>
    </location>
</feature>